<dbReference type="EMBL" id="AMGY01000005">
    <property type="protein sequence ID" value="EXJ82641.1"/>
    <property type="molecule type" value="Genomic_DNA"/>
</dbReference>
<dbReference type="GO" id="GO:0000724">
    <property type="term" value="P:double-strand break repair via homologous recombination"/>
    <property type="evidence" value="ECO:0007669"/>
    <property type="project" value="TreeGrafter"/>
</dbReference>
<dbReference type="HOGENOM" id="CLU_335859_0_0_1"/>
<feature type="compositionally biased region" description="Polar residues" evidence="1">
    <location>
        <begin position="790"/>
        <end position="800"/>
    </location>
</feature>
<comment type="caution">
    <text evidence="2">The sequence shown here is derived from an EMBL/GenBank/DDBJ whole genome shotgun (WGS) entry which is preliminary data.</text>
</comment>
<dbReference type="InterPro" id="IPR019021">
    <property type="entry name" value="Mms22"/>
</dbReference>
<feature type="compositionally biased region" description="Basic and acidic residues" evidence="1">
    <location>
        <begin position="54"/>
        <end position="64"/>
    </location>
</feature>
<reference evidence="2 3" key="1">
    <citation type="submission" date="2013-03" db="EMBL/GenBank/DDBJ databases">
        <title>The Genome Sequence of Capronia epimyces CBS 606.96.</title>
        <authorList>
            <consortium name="The Broad Institute Genomics Platform"/>
            <person name="Cuomo C."/>
            <person name="de Hoog S."/>
            <person name="Gorbushina A."/>
            <person name="Walker B."/>
            <person name="Young S.K."/>
            <person name="Zeng Q."/>
            <person name="Gargeya S."/>
            <person name="Fitzgerald M."/>
            <person name="Haas B."/>
            <person name="Abouelleil A."/>
            <person name="Allen A.W."/>
            <person name="Alvarado L."/>
            <person name="Arachchi H.M."/>
            <person name="Berlin A.M."/>
            <person name="Chapman S.B."/>
            <person name="Gainer-Dewar J."/>
            <person name="Goldberg J."/>
            <person name="Griggs A."/>
            <person name="Gujja S."/>
            <person name="Hansen M."/>
            <person name="Howarth C."/>
            <person name="Imamovic A."/>
            <person name="Ireland A."/>
            <person name="Larimer J."/>
            <person name="McCowan C."/>
            <person name="Murphy C."/>
            <person name="Pearson M."/>
            <person name="Poon T.W."/>
            <person name="Priest M."/>
            <person name="Roberts A."/>
            <person name="Saif S."/>
            <person name="Shea T."/>
            <person name="Sisk P."/>
            <person name="Sykes S."/>
            <person name="Wortman J."/>
            <person name="Nusbaum C."/>
            <person name="Birren B."/>
        </authorList>
    </citation>
    <scope>NUCLEOTIDE SEQUENCE [LARGE SCALE GENOMIC DNA]</scope>
    <source>
        <strain evidence="2 3">CBS 606.96</strain>
    </source>
</reference>
<dbReference type="GO" id="GO:0031297">
    <property type="term" value="P:replication fork processing"/>
    <property type="evidence" value="ECO:0007669"/>
    <property type="project" value="InterPro"/>
</dbReference>
<feature type="compositionally biased region" description="Basic and acidic residues" evidence="1">
    <location>
        <begin position="434"/>
        <end position="443"/>
    </location>
</feature>
<feature type="region of interest" description="Disordered" evidence="1">
    <location>
        <begin position="514"/>
        <end position="535"/>
    </location>
</feature>
<evidence type="ECO:0000313" key="3">
    <source>
        <dbReference type="Proteomes" id="UP000019478"/>
    </source>
</evidence>
<feature type="compositionally biased region" description="Basic residues" evidence="1">
    <location>
        <begin position="562"/>
        <end position="574"/>
    </location>
</feature>
<feature type="region of interest" description="Disordered" evidence="1">
    <location>
        <begin position="552"/>
        <end position="623"/>
    </location>
</feature>
<protein>
    <submittedName>
        <fullName evidence="2">Uncharacterized protein</fullName>
    </submittedName>
</protein>
<evidence type="ECO:0000313" key="2">
    <source>
        <dbReference type="EMBL" id="EXJ82641.1"/>
    </source>
</evidence>
<accession>W9Y066</accession>
<feature type="compositionally biased region" description="Basic residues" evidence="1">
    <location>
        <begin position="612"/>
        <end position="623"/>
    </location>
</feature>
<keyword evidence="3" id="KW-1185">Reference proteome</keyword>
<feature type="compositionally biased region" description="Polar residues" evidence="1">
    <location>
        <begin position="242"/>
        <end position="257"/>
    </location>
</feature>
<feature type="compositionally biased region" description="Basic and acidic residues" evidence="1">
    <location>
        <begin position="171"/>
        <end position="181"/>
    </location>
</feature>
<dbReference type="RefSeq" id="XP_007734764.1">
    <property type="nucleotide sequence ID" value="XM_007736574.1"/>
</dbReference>
<proteinExistence type="predicted"/>
<feature type="compositionally biased region" description="Polar residues" evidence="1">
    <location>
        <begin position="414"/>
        <end position="433"/>
    </location>
</feature>
<organism evidence="2 3">
    <name type="scientific">Capronia epimyces CBS 606.96</name>
    <dbReference type="NCBI Taxonomy" id="1182542"/>
    <lineage>
        <taxon>Eukaryota</taxon>
        <taxon>Fungi</taxon>
        <taxon>Dikarya</taxon>
        <taxon>Ascomycota</taxon>
        <taxon>Pezizomycotina</taxon>
        <taxon>Eurotiomycetes</taxon>
        <taxon>Chaetothyriomycetidae</taxon>
        <taxon>Chaetothyriales</taxon>
        <taxon>Herpotrichiellaceae</taxon>
        <taxon>Capronia</taxon>
    </lineage>
</organism>
<dbReference type="STRING" id="1182542.W9Y066"/>
<feature type="compositionally biased region" description="Basic and acidic residues" evidence="1">
    <location>
        <begin position="330"/>
        <end position="340"/>
    </location>
</feature>
<dbReference type="OrthoDB" id="2386201at2759"/>
<feature type="compositionally biased region" description="Polar residues" evidence="1">
    <location>
        <begin position="35"/>
        <end position="53"/>
    </location>
</feature>
<feature type="compositionally biased region" description="Low complexity" evidence="1">
    <location>
        <begin position="390"/>
        <end position="400"/>
    </location>
</feature>
<dbReference type="PANTHER" id="PTHR28122">
    <property type="entry name" value="E3 UBIQUITIN-PROTEIN LIGASE SUBSTRATE RECEPTOR MMS22"/>
    <property type="match status" value="1"/>
</dbReference>
<sequence>MANWRERGYVPDSDDEEDEGEETEQGVNAVLGHGNATTTKHSIEASTTVTKQDSGLEDRSDEKAGPSTVNHSSQLRNVDNGRSGSNGSAQRNPATEAPVLPQPSGSPDDSTAAMLEAELLKGLQTVQDILGFMENDGEDDNDSPLSSLPSSLGNSPRPTSPARLSAATDIRQCEEPTGHGIHRLVEELAEPRMRRSFRPRAPIQVHPYALEDARYRQTLKSRGLKPVPLQQIISQPHEASEQDSQGADTFESSQSKNSDTHSRPRSPASDKDDEEESQSPIRGVRTHNTGPKISLGDDLPDLSDILRGHVPQILTKASQKSRQSRKSRKAATDDDSRIFDLPDDQAVPRRPHRKKSPSFQIPPSPPRSHGTRSSQDGPLPDMDEYLYGDTTPTLLPTPLLSSDKQGMKRVHIETLSSDSEQVVISDESSAHSSATDRSEDESHGIQQMRRRIKGVLPASWLKLDVKKRDSNLVSRHQARSPVKPALEKGVAQRVSSSAIRKIRMGNRSVRTVDADAMLDTSSESDSDEPAMSPFDDLDGDVQMSFEGDVVEDNTINAMLAPRSRKAPSRRRRQQKTGTRSNLSAIRPGKPDGHFRHSVSRPAGMGSNNISRPNKRLKKRHQKPKMSILDAPSFQDKEIPRFLKIAGRRGRGFGKTRLQDPSKKIFQMATAEDTLDVIKELNQWTNQQKTRGHGLEGTTHHPLIPQPGNINGLRDDFTGTTGNNGSTQLTHLKQTTEAVLQRIHVHQAGPRSFHPERDWTPQDPPSGILEYFKPRQPQRSRPRSNQQLNSYTSRAVQSRESANVPHSVPSLVRRVPRPPPGRREPSGQPLGGHPTISATSDRQTRLRPSR</sequence>
<dbReference type="AlphaFoldDB" id="W9Y066"/>
<evidence type="ECO:0000256" key="1">
    <source>
        <dbReference type="SAM" id="MobiDB-lite"/>
    </source>
</evidence>
<dbReference type="GO" id="GO:0005634">
    <property type="term" value="C:nucleus"/>
    <property type="evidence" value="ECO:0007669"/>
    <property type="project" value="InterPro"/>
</dbReference>
<gene>
    <name evidence="2" type="ORF">A1O3_06454</name>
</gene>
<dbReference type="GO" id="GO:0035361">
    <property type="term" value="C:Cul8-RING ubiquitin ligase complex"/>
    <property type="evidence" value="ECO:0007669"/>
    <property type="project" value="TreeGrafter"/>
</dbReference>
<dbReference type="Proteomes" id="UP000019478">
    <property type="component" value="Unassembled WGS sequence"/>
</dbReference>
<feature type="compositionally biased region" description="Acidic residues" evidence="1">
    <location>
        <begin position="12"/>
        <end position="24"/>
    </location>
</feature>
<feature type="compositionally biased region" description="Polar residues" evidence="1">
    <location>
        <begin position="67"/>
        <end position="93"/>
    </location>
</feature>
<dbReference type="PANTHER" id="PTHR28122:SF1">
    <property type="entry name" value="E3 UBIQUITIN-PROTEIN LIGASE SUBSTRATE RECEPTOR MMS22"/>
    <property type="match status" value="1"/>
</dbReference>
<feature type="region of interest" description="Disordered" evidence="1">
    <location>
        <begin position="1"/>
        <end position="181"/>
    </location>
</feature>
<name>W9Y066_9EURO</name>
<dbReference type="GeneID" id="19170564"/>
<dbReference type="eggNOG" id="ENOG502QSDS">
    <property type="taxonomic scope" value="Eukaryota"/>
</dbReference>
<feature type="compositionally biased region" description="Low complexity" evidence="1">
    <location>
        <begin position="803"/>
        <end position="812"/>
    </location>
</feature>
<feature type="region of interest" description="Disordered" evidence="1">
    <location>
        <begin position="746"/>
        <end position="849"/>
    </location>
</feature>
<feature type="compositionally biased region" description="Low complexity" evidence="1">
    <location>
        <begin position="143"/>
        <end position="156"/>
    </location>
</feature>
<feature type="region of interest" description="Disordered" evidence="1">
    <location>
        <begin position="235"/>
        <end position="447"/>
    </location>
</feature>